<evidence type="ECO:0000256" key="1">
    <source>
        <dbReference type="SAM" id="MobiDB-lite"/>
    </source>
</evidence>
<feature type="signal peptide" evidence="2">
    <location>
        <begin position="1"/>
        <end position="23"/>
    </location>
</feature>
<dbReference type="AlphaFoldDB" id="A0A806X605"/>
<dbReference type="KEGG" id="kle:AO703_08115"/>
<dbReference type="RefSeq" id="WP_062740812.1">
    <property type="nucleotide sequence ID" value="NZ_CP012871.1"/>
</dbReference>
<evidence type="ECO:0000313" key="3">
    <source>
        <dbReference type="EMBL" id="ALR76262.1"/>
    </source>
</evidence>
<protein>
    <recommendedName>
        <fullName evidence="5">Lipoprotein</fullName>
    </recommendedName>
</protein>
<evidence type="ECO:0000313" key="4">
    <source>
        <dbReference type="Proteomes" id="UP000069162"/>
    </source>
</evidence>
<feature type="compositionally biased region" description="Polar residues" evidence="1">
    <location>
        <begin position="123"/>
        <end position="142"/>
    </location>
</feature>
<sequence>MRAALLLPLLVFGLAGCSSNNSSSVGVGVGASTGSGGYYGVHYGSYPWWYDDYFVYWGSYYPWCCDNPEDFDELINKWWNGLDEQRQQEIKEKYQNWNAGNGQADVSKLRGDLATHWNAMTPEQKQTLRNNQQNRPSISNPDRSPRLPLDDKSVTPLSRENRPLPPSPFSRDNAGVQERPHLPGSLAMPNRPNVQPRANHIRRPPVMRRR</sequence>
<organism evidence="3 4">
    <name type="scientific">[Enterobacter] lignolyticus</name>
    <dbReference type="NCBI Taxonomy" id="1334193"/>
    <lineage>
        <taxon>Bacteria</taxon>
        <taxon>Pseudomonadati</taxon>
        <taxon>Pseudomonadota</taxon>
        <taxon>Gammaproteobacteria</taxon>
        <taxon>Enterobacterales</taxon>
        <taxon>Enterobacteriaceae</taxon>
        <taxon>Pluralibacter</taxon>
    </lineage>
</organism>
<feature type="region of interest" description="Disordered" evidence="1">
    <location>
        <begin position="123"/>
        <end position="210"/>
    </location>
</feature>
<keyword evidence="2" id="KW-0732">Signal</keyword>
<evidence type="ECO:0000256" key="2">
    <source>
        <dbReference type="SAM" id="SignalP"/>
    </source>
</evidence>
<reference evidence="4" key="1">
    <citation type="submission" date="2015-10" db="EMBL/GenBank/DDBJ databases">
        <title>Complete Genome Sequencing of Klebsiella sp. strain G5.</title>
        <authorList>
            <person name="Chan K.-G."/>
            <person name="Chen J.-W."/>
        </authorList>
    </citation>
    <scope>NUCLEOTIDE SEQUENCE [LARGE SCALE GENOMIC DNA]</scope>
    <source>
        <strain evidence="4">G5</strain>
    </source>
</reference>
<dbReference type="EMBL" id="CP012871">
    <property type="protein sequence ID" value="ALR76262.1"/>
    <property type="molecule type" value="Genomic_DNA"/>
</dbReference>
<feature type="chain" id="PRO_5032718748" description="Lipoprotein" evidence="2">
    <location>
        <begin position="24"/>
        <end position="210"/>
    </location>
</feature>
<dbReference type="OrthoDB" id="5588869at2"/>
<dbReference type="Proteomes" id="UP000069162">
    <property type="component" value="Chromosome"/>
</dbReference>
<proteinExistence type="predicted"/>
<gene>
    <name evidence="3" type="ORF">AO703_08115</name>
</gene>
<dbReference type="PROSITE" id="PS51257">
    <property type="entry name" value="PROKAR_LIPOPROTEIN"/>
    <property type="match status" value="1"/>
</dbReference>
<feature type="compositionally biased region" description="Basic residues" evidence="1">
    <location>
        <begin position="199"/>
        <end position="210"/>
    </location>
</feature>
<evidence type="ECO:0008006" key="5">
    <source>
        <dbReference type="Google" id="ProtNLM"/>
    </source>
</evidence>
<feature type="compositionally biased region" description="Basic and acidic residues" evidence="1">
    <location>
        <begin position="143"/>
        <end position="153"/>
    </location>
</feature>
<name>A0A806X605_9ENTR</name>
<accession>A0A806X605</accession>